<sequence>MTSKVTIRNGVDQILRTRFLDIIKSVQPAGRWKLVVVDSLSLKILNSACKMYDILEENVTGKLSLYFLTLVENIEKSRQPYPSVEAVYILTPCEDSCRRLVDDLARSNGPMYAAAHVFFIQGLETTLLKDLSRRLKEAKVQDLVKSLKDMYMDFIVREPAVFALDDPQKFFTLFSNQDTKEDWTSSASKISGDLDDIAKQLLCVCVSLGENPHIRYHRPLDVPGAVNRNIPWHLAKALQSQLDEFCKINPSFPPPRDPPMQRGTIILLDRTIDPVSPILHEFTYQAMVADLLPVEETPSGLKYSYEYTQEDGTTKDQETQLTDQDTVYTSIRHMHIAVTTEQLIDDFNKFMAENDGGSGGHASVKSLNDMKNMIANLPQFQEMKTKFSAHMTIASDCMTEFREQTLEAIGLLEQNMACGETPDKTVPKHLVDDLLPILDDPYTTATTKARLIMLWFATCDQVDPEQLELLLAHARLDKQHKDAIDNMSYLGVQLSKSASKQGEKSSRWHRKKRESVAVTQQDDVPFDLSRYVPVVKRVAEGHIKETIDQSLFPFLRVARPEDLRRDSSHSPKEGLQLRVYKTQWHKKSTTKNAAPKPPSGPPVIIFIAGGMTYSEMRSAYELAQTHDRDVYIGSTHIITPDGFVDALSNLNKPPPAPEPVVPPYTSSIHHLSPPSSRTAPASPVPSRSSKNSKK</sequence>
<dbReference type="AlphaFoldDB" id="A0A8H7S0Q6"/>
<dbReference type="Pfam" id="PF00995">
    <property type="entry name" value="Sec1"/>
    <property type="match status" value="1"/>
</dbReference>
<dbReference type="PIRSF" id="PIRSF005715">
    <property type="entry name" value="VPS45_Sec1"/>
    <property type="match status" value="1"/>
</dbReference>
<evidence type="ECO:0000313" key="4">
    <source>
        <dbReference type="Proteomes" id="UP000646827"/>
    </source>
</evidence>
<keyword evidence="4" id="KW-1185">Reference proteome</keyword>
<dbReference type="Gene3D" id="1.25.40.60">
    <property type="match status" value="1"/>
</dbReference>
<feature type="region of interest" description="Disordered" evidence="2">
    <location>
        <begin position="496"/>
        <end position="516"/>
    </location>
</feature>
<dbReference type="PANTHER" id="PTHR11679">
    <property type="entry name" value="VESICLE PROTEIN SORTING-ASSOCIATED"/>
    <property type="match status" value="1"/>
</dbReference>
<dbReference type="InterPro" id="IPR027482">
    <property type="entry name" value="Sec1-like_dom2"/>
</dbReference>
<gene>
    <name evidence="3" type="ORF">INT45_012665</name>
</gene>
<dbReference type="InterPro" id="IPR043154">
    <property type="entry name" value="Sec-1-like_dom1"/>
</dbReference>
<evidence type="ECO:0008006" key="5">
    <source>
        <dbReference type="Google" id="ProtNLM"/>
    </source>
</evidence>
<feature type="region of interest" description="Disordered" evidence="2">
    <location>
        <begin position="649"/>
        <end position="694"/>
    </location>
</feature>
<feature type="compositionally biased region" description="Pro residues" evidence="2">
    <location>
        <begin position="652"/>
        <end position="662"/>
    </location>
</feature>
<dbReference type="SUPFAM" id="SSF56815">
    <property type="entry name" value="Sec1/munc18-like (SM) proteins"/>
    <property type="match status" value="1"/>
</dbReference>
<proteinExistence type="inferred from homology"/>
<dbReference type="Gene3D" id="3.40.50.2060">
    <property type="match status" value="1"/>
</dbReference>
<reference evidence="3 4" key="1">
    <citation type="submission" date="2020-12" db="EMBL/GenBank/DDBJ databases">
        <title>Metabolic potential, ecology and presence of endohyphal bacteria is reflected in genomic diversity of Mucoromycotina.</title>
        <authorList>
            <person name="Muszewska A."/>
            <person name="Okrasinska A."/>
            <person name="Steczkiewicz K."/>
            <person name="Drgas O."/>
            <person name="Orlowska M."/>
            <person name="Perlinska-Lenart U."/>
            <person name="Aleksandrzak-Piekarczyk T."/>
            <person name="Szatraj K."/>
            <person name="Zielenkiewicz U."/>
            <person name="Pilsyk S."/>
            <person name="Malc E."/>
            <person name="Mieczkowski P."/>
            <person name="Kruszewska J.S."/>
            <person name="Biernat P."/>
            <person name="Pawlowska J."/>
        </authorList>
    </citation>
    <scope>NUCLEOTIDE SEQUENCE [LARGE SCALE GENOMIC DNA]</scope>
    <source>
        <strain evidence="3 4">CBS 142.35</strain>
    </source>
</reference>
<name>A0A8H7S0Q6_9FUNG</name>
<protein>
    <recommendedName>
        <fullName evidence="5">Sec1-like protein</fullName>
    </recommendedName>
</protein>
<evidence type="ECO:0000256" key="2">
    <source>
        <dbReference type="SAM" id="MobiDB-lite"/>
    </source>
</evidence>
<comment type="caution">
    <text evidence="3">The sequence shown here is derived from an EMBL/GenBank/DDBJ whole genome shotgun (WGS) entry which is preliminary data.</text>
</comment>
<dbReference type="EMBL" id="JAEPRB010000110">
    <property type="protein sequence ID" value="KAG2221414.1"/>
    <property type="molecule type" value="Genomic_DNA"/>
</dbReference>
<dbReference type="InterPro" id="IPR043127">
    <property type="entry name" value="Sec-1-like_dom3a"/>
</dbReference>
<dbReference type="Gene3D" id="3.40.50.1910">
    <property type="match status" value="1"/>
</dbReference>
<dbReference type="OrthoDB" id="2228at2759"/>
<accession>A0A8H7S0Q6</accession>
<dbReference type="Proteomes" id="UP000646827">
    <property type="component" value="Unassembled WGS sequence"/>
</dbReference>
<dbReference type="GO" id="GO:0016192">
    <property type="term" value="P:vesicle-mediated transport"/>
    <property type="evidence" value="ECO:0007669"/>
    <property type="project" value="InterPro"/>
</dbReference>
<dbReference type="Gene3D" id="3.90.830.10">
    <property type="entry name" value="Syntaxin Binding Protein 1, Chain A, domain 2"/>
    <property type="match status" value="1"/>
</dbReference>
<comment type="similarity">
    <text evidence="1">Belongs to the STXBP/unc-18/SEC1 family.</text>
</comment>
<organism evidence="3 4">
    <name type="scientific">Circinella minor</name>
    <dbReference type="NCBI Taxonomy" id="1195481"/>
    <lineage>
        <taxon>Eukaryota</taxon>
        <taxon>Fungi</taxon>
        <taxon>Fungi incertae sedis</taxon>
        <taxon>Mucoromycota</taxon>
        <taxon>Mucoromycotina</taxon>
        <taxon>Mucoromycetes</taxon>
        <taxon>Mucorales</taxon>
        <taxon>Lichtheimiaceae</taxon>
        <taxon>Circinella</taxon>
    </lineage>
</organism>
<evidence type="ECO:0000313" key="3">
    <source>
        <dbReference type="EMBL" id="KAG2221414.1"/>
    </source>
</evidence>
<feature type="compositionally biased region" description="Low complexity" evidence="2">
    <location>
        <begin position="672"/>
        <end position="694"/>
    </location>
</feature>
<evidence type="ECO:0000256" key="1">
    <source>
        <dbReference type="ARBA" id="ARBA00009884"/>
    </source>
</evidence>
<dbReference type="InterPro" id="IPR001619">
    <property type="entry name" value="Sec1-like"/>
</dbReference>
<dbReference type="InterPro" id="IPR036045">
    <property type="entry name" value="Sec1-like_sf"/>
</dbReference>